<dbReference type="AlphaFoldDB" id="A0A154PBX0"/>
<name>A0A154PBX0_DUFNO</name>
<organism evidence="2 3">
    <name type="scientific">Dufourea novaeangliae</name>
    <name type="common">Sweat bee</name>
    <dbReference type="NCBI Taxonomy" id="178035"/>
    <lineage>
        <taxon>Eukaryota</taxon>
        <taxon>Metazoa</taxon>
        <taxon>Ecdysozoa</taxon>
        <taxon>Arthropoda</taxon>
        <taxon>Hexapoda</taxon>
        <taxon>Insecta</taxon>
        <taxon>Pterygota</taxon>
        <taxon>Neoptera</taxon>
        <taxon>Endopterygota</taxon>
        <taxon>Hymenoptera</taxon>
        <taxon>Apocrita</taxon>
        <taxon>Aculeata</taxon>
        <taxon>Apoidea</taxon>
        <taxon>Anthophila</taxon>
        <taxon>Halictidae</taxon>
        <taxon>Rophitinae</taxon>
        <taxon>Dufourea</taxon>
    </lineage>
</organism>
<feature type="compositionally biased region" description="Acidic residues" evidence="1">
    <location>
        <begin position="71"/>
        <end position="80"/>
    </location>
</feature>
<dbReference type="Proteomes" id="UP000076502">
    <property type="component" value="Unassembled WGS sequence"/>
</dbReference>
<protein>
    <submittedName>
        <fullName evidence="2">Uncharacterized protein</fullName>
    </submittedName>
</protein>
<feature type="region of interest" description="Disordered" evidence="1">
    <location>
        <begin position="130"/>
        <end position="154"/>
    </location>
</feature>
<gene>
    <name evidence="2" type="ORF">WN55_10791</name>
</gene>
<dbReference type="EMBL" id="KQ434856">
    <property type="protein sequence ID" value="KZC08768.1"/>
    <property type="molecule type" value="Genomic_DNA"/>
</dbReference>
<evidence type="ECO:0000313" key="2">
    <source>
        <dbReference type="EMBL" id="KZC08768.1"/>
    </source>
</evidence>
<evidence type="ECO:0000313" key="3">
    <source>
        <dbReference type="Proteomes" id="UP000076502"/>
    </source>
</evidence>
<feature type="compositionally biased region" description="Polar residues" evidence="1">
    <location>
        <begin position="96"/>
        <end position="107"/>
    </location>
</feature>
<accession>A0A154PBX0</accession>
<feature type="region of interest" description="Disordered" evidence="1">
    <location>
        <begin position="40"/>
        <end position="109"/>
    </location>
</feature>
<reference evidence="2 3" key="1">
    <citation type="submission" date="2015-07" db="EMBL/GenBank/DDBJ databases">
        <title>The genome of Dufourea novaeangliae.</title>
        <authorList>
            <person name="Pan H."/>
            <person name="Kapheim K."/>
        </authorList>
    </citation>
    <scope>NUCLEOTIDE SEQUENCE [LARGE SCALE GENOMIC DNA]</scope>
    <source>
        <strain evidence="2">0120121106</strain>
        <tissue evidence="2">Whole body</tissue>
    </source>
</reference>
<sequence>MLEADEKAGHAALTMEYEHSLMSLCYGFEFLAHFRSTTDSLPAARDTTPSPAVCSVNRANLPFRGYPQSDESGDGAEDEPAAGKQAEHAEGGSADEQAQPSEYTQRGSEFRTIIEKSLYMKQLVSESMIGSQAALEQGHAQERNSVRRGGSLDN</sequence>
<evidence type="ECO:0000256" key="1">
    <source>
        <dbReference type="SAM" id="MobiDB-lite"/>
    </source>
</evidence>
<keyword evidence="3" id="KW-1185">Reference proteome</keyword>
<proteinExistence type="predicted"/>